<organism evidence="2 3">
    <name type="scientific">Lophium mytilinum</name>
    <dbReference type="NCBI Taxonomy" id="390894"/>
    <lineage>
        <taxon>Eukaryota</taxon>
        <taxon>Fungi</taxon>
        <taxon>Dikarya</taxon>
        <taxon>Ascomycota</taxon>
        <taxon>Pezizomycotina</taxon>
        <taxon>Dothideomycetes</taxon>
        <taxon>Pleosporomycetidae</taxon>
        <taxon>Mytilinidiales</taxon>
        <taxon>Mytilinidiaceae</taxon>
        <taxon>Lophium</taxon>
    </lineage>
</organism>
<keyword evidence="3" id="KW-1185">Reference proteome</keyword>
<dbReference type="GO" id="GO:0005815">
    <property type="term" value="C:microtubule organizing center"/>
    <property type="evidence" value="ECO:0007669"/>
    <property type="project" value="TreeGrafter"/>
</dbReference>
<sequence>MSKYESRQLELSFLYYRDCGLRSSPFPRAHVIPPLNVIYDWPMLLRTFWCLLAPNNPTSTHQPAPFTMETTQQFKTTNHPVPSPDSRHIASLNGARLQIRCTTTLDLVRSFPLPTDFNPRGALIRWAPVAPRNDRKTSTISRRVLVADDDGARVWDLNDEKWSAVISNGSGGMGKIAHAEFGRDGEEVLLWNDFGAKVTVWCLKTGRSVEIKDPKFVGWRGCASRLTSGGEGEGVGVMALLSRPAGQDVVTLHAPRTYFVVKTVAVPSVDAQGIKWSPDGRWFVMWDAASAGYKLFVYTADGHLYRMYGGELAEGDVCGLGVRGVEWTPDGKYLAVAGWDKRVTLLSTRTFSPVVFLDHTPSIHISTGTVWTEMVSALSSRSYAVTAQPVSPPKVASPPNDPKLGISLTTSNADGTMMATRDESTPTTVWIWDLSQLAPKTVIIQHAPVKNLLWHPTRPDLLLIQCTQDDSIIYLWSASGDGPEIITLGLQKPSGTAPARLEARWLNTPSDKKPTLLYGHSQGYILLWPNGRDPILRFERDRDERESTPTGDDDSEDSLYDILTGRTPIPRLDDTMSNYENDDDDDDTGRLEDTFREKKKRGGGMDDSGLDEMF</sequence>
<dbReference type="AlphaFoldDB" id="A0A6A6QYF7"/>
<dbReference type="InterPro" id="IPR015943">
    <property type="entry name" value="WD40/YVTN_repeat-like_dom_sf"/>
</dbReference>
<dbReference type="SUPFAM" id="SSF82171">
    <property type="entry name" value="DPP6 N-terminal domain-like"/>
    <property type="match status" value="1"/>
</dbReference>
<dbReference type="EMBL" id="MU004187">
    <property type="protein sequence ID" value="KAF2497269.1"/>
    <property type="molecule type" value="Genomic_DNA"/>
</dbReference>
<feature type="compositionally biased region" description="Basic and acidic residues" evidence="1">
    <location>
        <begin position="538"/>
        <end position="547"/>
    </location>
</feature>
<dbReference type="PANTHER" id="PTHR16220">
    <property type="entry name" value="WD REPEAT PROTEIN 8-RELATED"/>
    <property type="match status" value="1"/>
</dbReference>
<name>A0A6A6QYF7_9PEZI</name>
<protein>
    <submittedName>
        <fullName evidence="2">WD40 repeat-like protein</fullName>
    </submittedName>
</protein>
<dbReference type="OrthoDB" id="308690at2759"/>
<dbReference type="PANTHER" id="PTHR16220:SF0">
    <property type="entry name" value="WD REPEAT-CONTAINING PROTEIN WRAP73"/>
    <property type="match status" value="1"/>
</dbReference>
<dbReference type="GO" id="GO:1990811">
    <property type="term" value="C:MWP complex"/>
    <property type="evidence" value="ECO:0007669"/>
    <property type="project" value="TreeGrafter"/>
</dbReference>
<feature type="region of interest" description="Disordered" evidence="1">
    <location>
        <begin position="538"/>
        <end position="614"/>
    </location>
</feature>
<dbReference type="Gene3D" id="2.130.10.10">
    <property type="entry name" value="YVTN repeat-like/Quinoprotein amine dehydrogenase"/>
    <property type="match status" value="2"/>
</dbReference>
<dbReference type="Proteomes" id="UP000799750">
    <property type="component" value="Unassembled WGS sequence"/>
</dbReference>
<dbReference type="GO" id="GO:1990810">
    <property type="term" value="P:microtubule anchoring at mitotic spindle pole body"/>
    <property type="evidence" value="ECO:0007669"/>
    <property type="project" value="TreeGrafter"/>
</dbReference>
<gene>
    <name evidence="2" type="ORF">BU16DRAFT_355124</name>
</gene>
<evidence type="ECO:0000256" key="1">
    <source>
        <dbReference type="SAM" id="MobiDB-lite"/>
    </source>
</evidence>
<reference evidence="2" key="1">
    <citation type="journal article" date="2020" name="Stud. Mycol.">
        <title>101 Dothideomycetes genomes: a test case for predicting lifestyles and emergence of pathogens.</title>
        <authorList>
            <person name="Haridas S."/>
            <person name="Albert R."/>
            <person name="Binder M."/>
            <person name="Bloem J."/>
            <person name="Labutti K."/>
            <person name="Salamov A."/>
            <person name="Andreopoulos B."/>
            <person name="Baker S."/>
            <person name="Barry K."/>
            <person name="Bills G."/>
            <person name="Bluhm B."/>
            <person name="Cannon C."/>
            <person name="Castanera R."/>
            <person name="Culley D."/>
            <person name="Daum C."/>
            <person name="Ezra D."/>
            <person name="Gonzalez J."/>
            <person name="Henrissat B."/>
            <person name="Kuo A."/>
            <person name="Liang C."/>
            <person name="Lipzen A."/>
            <person name="Lutzoni F."/>
            <person name="Magnuson J."/>
            <person name="Mondo S."/>
            <person name="Nolan M."/>
            <person name="Ohm R."/>
            <person name="Pangilinan J."/>
            <person name="Park H.-J."/>
            <person name="Ramirez L."/>
            <person name="Alfaro M."/>
            <person name="Sun H."/>
            <person name="Tritt A."/>
            <person name="Yoshinaga Y."/>
            <person name="Zwiers L.-H."/>
            <person name="Turgeon B."/>
            <person name="Goodwin S."/>
            <person name="Spatafora J."/>
            <person name="Crous P."/>
            <person name="Grigoriev I."/>
        </authorList>
    </citation>
    <scope>NUCLEOTIDE SEQUENCE</scope>
    <source>
        <strain evidence="2">CBS 269.34</strain>
    </source>
</reference>
<dbReference type="InterPro" id="IPR052778">
    <property type="entry name" value="Centrosome-WD_assoc"/>
</dbReference>
<proteinExistence type="predicted"/>
<evidence type="ECO:0000313" key="2">
    <source>
        <dbReference type="EMBL" id="KAF2497269.1"/>
    </source>
</evidence>
<accession>A0A6A6QYF7</accession>
<evidence type="ECO:0000313" key="3">
    <source>
        <dbReference type="Proteomes" id="UP000799750"/>
    </source>
</evidence>